<accession>A0ABR4BX36</accession>
<comment type="caution">
    <text evidence="2">The sequence shown here is derived from an EMBL/GenBank/DDBJ whole genome shotgun (WGS) entry which is preliminary data.</text>
</comment>
<evidence type="ECO:0000313" key="2">
    <source>
        <dbReference type="EMBL" id="KAL2061624.1"/>
    </source>
</evidence>
<name>A0ABR4BX36_9HELO</name>
<proteinExistence type="predicted"/>
<gene>
    <name evidence="2" type="ORF">VTL71DRAFT_7001</name>
</gene>
<sequence length="139" mass="16161">MKGLDNNRPGKPESPAHNAFVQKHCTSPILKAIPRRTYIYAHLHVHNDTYTHSEHPLYMTHISQTTSTFRTNDTFPCFSIHLQLLLVFHIYLLYVFRTAIVALHTRQNGSYMYPFLALFFLYISLYSTNIGGIKETWEG</sequence>
<evidence type="ECO:0000313" key="3">
    <source>
        <dbReference type="Proteomes" id="UP001595075"/>
    </source>
</evidence>
<protein>
    <submittedName>
        <fullName evidence="2">Uncharacterized protein</fullName>
    </submittedName>
</protein>
<keyword evidence="1" id="KW-0812">Transmembrane</keyword>
<reference evidence="2 3" key="1">
    <citation type="journal article" date="2024" name="Commun. Biol.">
        <title>Comparative genomic analysis of thermophilic fungi reveals convergent evolutionary adaptations and gene losses.</title>
        <authorList>
            <person name="Steindorff A.S."/>
            <person name="Aguilar-Pontes M.V."/>
            <person name="Robinson A.J."/>
            <person name="Andreopoulos B."/>
            <person name="LaButti K."/>
            <person name="Kuo A."/>
            <person name="Mondo S."/>
            <person name="Riley R."/>
            <person name="Otillar R."/>
            <person name="Haridas S."/>
            <person name="Lipzen A."/>
            <person name="Grimwood J."/>
            <person name="Schmutz J."/>
            <person name="Clum A."/>
            <person name="Reid I.D."/>
            <person name="Moisan M.C."/>
            <person name="Butler G."/>
            <person name="Nguyen T.T.M."/>
            <person name="Dewar K."/>
            <person name="Conant G."/>
            <person name="Drula E."/>
            <person name="Henrissat B."/>
            <person name="Hansel C."/>
            <person name="Singer S."/>
            <person name="Hutchinson M.I."/>
            <person name="de Vries R.P."/>
            <person name="Natvig D.O."/>
            <person name="Powell A.J."/>
            <person name="Tsang A."/>
            <person name="Grigoriev I.V."/>
        </authorList>
    </citation>
    <scope>NUCLEOTIDE SEQUENCE [LARGE SCALE GENOMIC DNA]</scope>
    <source>
        <strain evidence="2 3">CBS 494.80</strain>
    </source>
</reference>
<keyword evidence="1" id="KW-1133">Transmembrane helix</keyword>
<keyword evidence="1" id="KW-0472">Membrane</keyword>
<dbReference type="Proteomes" id="UP001595075">
    <property type="component" value="Unassembled WGS sequence"/>
</dbReference>
<dbReference type="EMBL" id="JAZHXI010000018">
    <property type="protein sequence ID" value="KAL2061624.1"/>
    <property type="molecule type" value="Genomic_DNA"/>
</dbReference>
<feature type="transmembrane region" description="Helical" evidence="1">
    <location>
        <begin position="80"/>
        <end position="103"/>
    </location>
</feature>
<feature type="transmembrane region" description="Helical" evidence="1">
    <location>
        <begin position="115"/>
        <end position="133"/>
    </location>
</feature>
<evidence type="ECO:0000256" key="1">
    <source>
        <dbReference type="SAM" id="Phobius"/>
    </source>
</evidence>
<keyword evidence="3" id="KW-1185">Reference proteome</keyword>
<organism evidence="2 3">
    <name type="scientific">Oculimacula yallundae</name>
    <dbReference type="NCBI Taxonomy" id="86028"/>
    <lineage>
        <taxon>Eukaryota</taxon>
        <taxon>Fungi</taxon>
        <taxon>Dikarya</taxon>
        <taxon>Ascomycota</taxon>
        <taxon>Pezizomycotina</taxon>
        <taxon>Leotiomycetes</taxon>
        <taxon>Helotiales</taxon>
        <taxon>Ploettnerulaceae</taxon>
        <taxon>Oculimacula</taxon>
    </lineage>
</organism>